<name>A0A1N6R7R7_9GAMM</name>
<feature type="domain" description="Competence protein CoiA-like N-terminal" evidence="1">
    <location>
        <begin position="29"/>
        <end position="54"/>
    </location>
</feature>
<proteinExistence type="predicted"/>
<reference evidence="2 3" key="1">
    <citation type="submission" date="2017-01" db="EMBL/GenBank/DDBJ databases">
        <authorList>
            <person name="Mah S.A."/>
            <person name="Swanson W.J."/>
            <person name="Moy G.W."/>
            <person name="Vacquier V.D."/>
        </authorList>
    </citation>
    <scope>NUCLEOTIDE SEQUENCE [LARGE SCALE GENOMIC DNA]</scope>
    <source>
        <strain evidence="2 3">DSM 7027</strain>
    </source>
</reference>
<keyword evidence="3" id="KW-1185">Reference proteome</keyword>
<dbReference type="AlphaFoldDB" id="A0A1N6R7R7"/>
<gene>
    <name evidence="2" type="ORF">SAMN05421647_103163</name>
</gene>
<dbReference type="EMBL" id="FTMN01000003">
    <property type="protein sequence ID" value="SIQ24950.1"/>
    <property type="molecule type" value="Genomic_DNA"/>
</dbReference>
<organism evidence="2 3">
    <name type="scientific">Marinobacterium stanieri</name>
    <dbReference type="NCBI Taxonomy" id="49186"/>
    <lineage>
        <taxon>Bacteria</taxon>
        <taxon>Pseudomonadati</taxon>
        <taxon>Pseudomonadota</taxon>
        <taxon>Gammaproteobacteria</taxon>
        <taxon>Oceanospirillales</taxon>
        <taxon>Oceanospirillaceae</taxon>
        <taxon>Marinobacterium</taxon>
    </lineage>
</organism>
<dbReference type="Pfam" id="PF25164">
    <property type="entry name" value="CoiA_N"/>
    <property type="match status" value="1"/>
</dbReference>
<evidence type="ECO:0000313" key="3">
    <source>
        <dbReference type="Proteomes" id="UP000186895"/>
    </source>
</evidence>
<accession>A0A1N6R7R7</accession>
<protein>
    <submittedName>
        <fullName evidence="2">Competence protein CoiA-like family protein</fullName>
    </submittedName>
</protein>
<sequence length="271" mass="30535">MNKVPFALEVDTGQLVDVHEVARGLQCGCICPSCDTPLQARQGEKNAWHFAHATRGTSDQTDQECEYSFYVSVTQMAKQLFAELAKIKISLPKYVYPLRIQYEGYAPLEVDIEVTQASTVQFEKVELETKIESVYGDVIGWVHGVPLIIGFDHPERHFLIDEPAADKARAGVIRIDLSATLGCFFGHAGKGVQSFKEQLKSYLFDSPEHVHWLYHPRRDRAIEWTKTNMPDPASISTQDLFACPEDIPSESDQGDFIDRALAGFTLNRSRR</sequence>
<dbReference type="RefSeq" id="WP_076462365.1">
    <property type="nucleotide sequence ID" value="NZ_FTMN01000003.1"/>
</dbReference>
<evidence type="ECO:0000259" key="1">
    <source>
        <dbReference type="Pfam" id="PF25164"/>
    </source>
</evidence>
<dbReference type="Proteomes" id="UP000186895">
    <property type="component" value="Unassembled WGS sequence"/>
</dbReference>
<evidence type="ECO:0000313" key="2">
    <source>
        <dbReference type="EMBL" id="SIQ24950.1"/>
    </source>
</evidence>
<dbReference type="InterPro" id="IPR057253">
    <property type="entry name" value="CoiA-like_N"/>
</dbReference>
<dbReference type="STRING" id="49186.SAMN05421647_103163"/>